<gene>
    <name evidence="1" type="ORF">ACFFRI_15065</name>
</gene>
<comment type="caution">
    <text evidence="1">The sequence shown here is derived from an EMBL/GenBank/DDBJ whole genome shotgun (WGS) entry which is preliminary data.</text>
</comment>
<organism evidence="1 2">
    <name type="scientific">Nocardioides plantarum</name>
    <dbReference type="NCBI Taxonomy" id="29299"/>
    <lineage>
        <taxon>Bacteria</taxon>
        <taxon>Bacillati</taxon>
        <taxon>Actinomycetota</taxon>
        <taxon>Actinomycetes</taxon>
        <taxon>Propionibacteriales</taxon>
        <taxon>Nocardioidaceae</taxon>
        <taxon>Nocardioides</taxon>
    </lineage>
</organism>
<name>A0ABV5KEZ9_9ACTN</name>
<proteinExistence type="predicted"/>
<accession>A0ABV5KEZ9</accession>
<evidence type="ECO:0000313" key="2">
    <source>
        <dbReference type="Proteomes" id="UP001589750"/>
    </source>
</evidence>
<reference evidence="1 2" key="1">
    <citation type="submission" date="2024-09" db="EMBL/GenBank/DDBJ databases">
        <authorList>
            <person name="Sun Q."/>
            <person name="Mori K."/>
        </authorList>
    </citation>
    <scope>NUCLEOTIDE SEQUENCE [LARGE SCALE GENOMIC DNA]</scope>
    <source>
        <strain evidence="1 2">JCM 9626</strain>
    </source>
</reference>
<dbReference type="EMBL" id="JBHMDG010000018">
    <property type="protein sequence ID" value="MFB9314375.1"/>
    <property type="molecule type" value="Genomic_DNA"/>
</dbReference>
<evidence type="ECO:0000313" key="1">
    <source>
        <dbReference type="EMBL" id="MFB9314375.1"/>
    </source>
</evidence>
<sequence>MNAELRALVRADQADRVPHPVAGTPEYLALRERDASRRRRLGELLDAGRVVAPADLYDAAWLLNHGDEVGELGLAHELAARAAAAGHGPARWLAAATLDRWLMYQGRPQRFGTQFVPDGQRHRLWDVDPATTDADRAAHDVPSLAEQEERAAQLTREQPMPPMADAPWWLQEAMARWSAP</sequence>
<keyword evidence="2" id="KW-1185">Reference proteome</keyword>
<dbReference type="Proteomes" id="UP001589750">
    <property type="component" value="Unassembled WGS sequence"/>
</dbReference>
<dbReference type="RefSeq" id="WP_140009517.1">
    <property type="nucleotide sequence ID" value="NZ_JBHMDG010000018.1"/>
</dbReference>
<protein>
    <submittedName>
        <fullName evidence="1">Uncharacterized protein</fullName>
    </submittedName>
</protein>